<dbReference type="GO" id="GO:0003678">
    <property type="term" value="F:DNA helicase activity"/>
    <property type="evidence" value="ECO:0007669"/>
    <property type="project" value="UniProtKB-EC"/>
</dbReference>
<evidence type="ECO:0000256" key="2">
    <source>
        <dbReference type="ARBA" id="ARBA00022801"/>
    </source>
</evidence>
<dbReference type="Gene3D" id="3.40.50.300">
    <property type="entry name" value="P-loop containing nucleotide triphosphate hydrolases"/>
    <property type="match status" value="2"/>
</dbReference>
<dbReference type="Pfam" id="PF13307">
    <property type="entry name" value="Helicase_C_2"/>
    <property type="match status" value="1"/>
</dbReference>
<feature type="domain" description="Helicase ATP-binding" evidence="4">
    <location>
        <begin position="14"/>
        <end position="325"/>
    </location>
</feature>
<dbReference type="Proteomes" id="UP000596827">
    <property type="component" value="Unassembled WGS sequence"/>
</dbReference>
<proteinExistence type="predicted"/>
<keyword evidence="6" id="KW-1185">Reference proteome</keyword>
<evidence type="ECO:0000313" key="5">
    <source>
        <dbReference type="EMBL" id="MBC5767574.1"/>
    </source>
</evidence>
<evidence type="ECO:0000256" key="3">
    <source>
        <dbReference type="ARBA" id="ARBA00022840"/>
    </source>
</evidence>
<dbReference type="GO" id="GO:0016818">
    <property type="term" value="F:hydrolase activity, acting on acid anhydrides, in phosphorus-containing anhydrides"/>
    <property type="evidence" value="ECO:0007669"/>
    <property type="project" value="InterPro"/>
</dbReference>
<dbReference type="InterPro" id="IPR045028">
    <property type="entry name" value="DinG/Rad3-like"/>
</dbReference>
<keyword evidence="2 5" id="KW-0378">Hydrolase</keyword>
<reference evidence="5" key="1">
    <citation type="submission" date="2020-08" db="EMBL/GenBank/DDBJ databases">
        <title>Ramlibacter sp. GTP1 16S ribosomal RNA gene genome sequencing and assembly.</title>
        <authorList>
            <person name="Kang M."/>
        </authorList>
    </citation>
    <scope>NUCLEOTIDE SEQUENCE</scope>
    <source>
        <strain evidence="5">GTP1</strain>
    </source>
</reference>
<dbReference type="PROSITE" id="PS51193">
    <property type="entry name" value="HELICASE_ATP_BIND_2"/>
    <property type="match status" value="1"/>
</dbReference>
<dbReference type="GO" id="GO:0009432">
    <property type="term" value="P:SOS response"/>
    <property type="evidence" value="ECO:0007669"/>
    <property type="project" value="TreeGrafter"/>
</dbReference>
<dbReference type="InterPro" id="IPR006555">
    <property type="entry name" value="ATP-dep_Helicase_C"/>
</dbReference>
<dbReference type="GO" id="GO:0051539">
    <property type="term" value="F:4 iron, 4 sulfur cluster binding"/>
    <property type="evidence" value="ECO:0007669"/>
    <property type="project" value="TreeGrafter"/>
</dbReference>
<keyword evidence="5" id="KW-0347">Helicase</keyword>
<sequence length="723" mass="78582">MDDLVQSALAEYDRVVAAVSGYRARPGQREMVCSVARAFATADLRTNEQTPSSDAENPVPPPARRIEVISAGTGVGKSLAYVVPGVHIARARGVPLVVSTATTSLQGQLVEKDLPALSAAMERPITFAIAKGRNRYLCLSKALRLAGDGPTADLALDHEDDDVSAPTAETAGRPAKAAANESRIEFVRVLQDKLDQGWDGDRDTLLEPPPADLWAQISAEQTTCTARGCPQFRDCAYYKARDRLRAVDVIVANHSLVLAAVGTKILPPLDEALWVFDEGHHLPQTAVDQFAAEVDLTALRWIDRLPRIIDKVAAGLDHTTARPATQPAHELKAALSDVGRLLFDLYSSALSKGNTYRFKGNQLPEFALEPLRLANAQAIALLSIMDELVTVIRERIRDRPEHKALWSTLFALLGAHVPRLRAVIETTDLLLDEEVTATTARWLSATPSVRGVAIKLHACPVLPGPLLSRELWDATRAAVVTSATLTTCGSFNWFLEEAGLDQDIAVQTQAVASPFDYQRQGEVVVVRTDASPRQRANFQSEVSTRLAHDLLSVKAGALCLFTSKQHMVNTYEQLPDGLRDRVLVQGSRARASLLASHRSQVEAGDPSILFGLQSFGEGLDLPGRLCEYVFIAKLPFSTPTDPVGEARADYVESRGGSAFDEIVVPEAGVRLLQWTGRGIRTESDEATIVIYDKRLTQTQFGQRILGGLPPYPVRQQPSAFGAT</sequence>
<dbReference type="NCBIfam" id="NF008729">
    <property type="entry name" value="PRK11747.1"/>
    <property type="match status" value="1"/>
</dbReference>
<dbReference type="SMART" id="SM00491">
    <property type="entry name" value="HELICc2"/>
    <property type="match status" value="1"/>
</dbReference>
<dbReference type="InterPro" id="IPR027417">
    <property type="entry name" value="P-loop_NTPase"/>
</dbReference>
<dbReference type="EC" id="3.6.4.12" evidence="5"/>
<protein>
    <submittedName>
        <fullName evidence="5">ATP-dependent DNA helicase DinG</fullName>
        <ecNumber evidence="5">3.6.4.12</ecNumber>
    </submittedName>
</protein>
<organism evidence="5 6">
    <name type="scientific">Ramlibacter albus</name>
    <dbReference type="NCBI Taxonomy" id="2079448"/>
    <lineage>
        <taxon>Bacteria</taxon>
        <taxon>Pseudomonadati</taxon>
        <taxon>Pseudomonadota</taxon>
        <taxon>Betaproteobacteria</taxon>
        <taxon>Burkholderiales</taxon>
        <taxon>Comamonadaceae</taxon>
        <taxon>Ramlibacter</taxon>
    </lineage>
</organism>
<dbReference type="EMBL" id="JACORU010000011">
    <property type="protein sequence ID" value="MBC5767574.1"/>
    <property type="molecule type" value="Genomic_DNA"/>
</dbReference>
<evidence type="ECO:0000313" key="6">
    <source>
        <dbReference type="Proteomes" id="UP000596827"/>
    </source>
</evidence>
<evidence type="ECO:0000259" key="4">
    <source>
        <dbReference type="PROSITE" id="PS51193"/>
    </source>
</evidence>
<keyword evidence="3" id="KW-0067">ATP-binding</keyword>
<dbReference type="RefSeq" id="WP_187084059.1">
    <property type="nucleotide sequence ID" value="NZ_JACORU010000011.1"/>
</dbReference>
<dbReference type="PANTHER" id="PTHR11472">
    <property type="entry name" value="DNA REPAIR DEAD HELICASE RAD3/XP-D SUBFAMILY MEMBER"/>
    <property type="match status" value="1"/>
</dbReference>
<accession>A0A923MDS5</accession>
<keyword evidence="1" id="KW-0547">Nucleotide-binding</keyword>
<dbReference type="GO" id="GO:0006281">
    <property type="term" value="P:DNA repair"/>
    <property type="evidence" value="ECO:0007669"/>
    <property type="project" value="TreeGrafter"/>
</dbReference>
<gene>
    <name evidence="5" type="primary">dinG</name>
    <name evidence="5" type="ORF">H8R02_24125</name>
</gene>
<dbReference type="SUPFAM" id="SSF52540">
    <property type="entry name" value="P-loop containing nucleoside triphosphate hydrolases"/>
    <property type="match status" value="1"/>
</dbReference>
<dbReference type="GO" id="GO:0033677">
    <property type="term" value="F:DNA/RNA helicase activity"/>
    <property type="evidence" value="ECO:0007669"/>
    <property type="project" value="TreeGrafter"/>
</dbReference>
<evidence type="ECO:0000256" key="1">
    <source>
        <dbReference type="ARBA" id="ARBA00022741"/>
    </source>
</evidence>
<dbReference type="GO" id="GO:0003676">
    <property type="term" value="F:nucleic acid binding"/>
    <property type="evidence" value="ECO:0007669"/>
    <property type="project" value="InterPro"/>
</dbReference>
<dbReference type="InterPro" id="IPR014013">
    <property type="entry name" value="Helic_SF1/SF2_ATP-bd_DinG/Rad3"/>
</dbReference>
<dbReference type="PANTHER" id="PTHR11472:SF59">
    <property type="entry name" value="ATP-DEPENDENT DNA HELICASE DING"/>
    <property type="match status" value="1"/>
</dbReference>
<name>A0A923MDS5_9BURK</name>
<dbReference type="GO" id="GO:0005524">
    <property type="term" value="F:ATP binding"/>
    <property type="evidence" value="ECO:0007669"/>
    <property type="project" value="UniProtKB-KW"/>
</dbReference>
<dbReference type="AlphaFoldDB" id="A0A923MDS5"/>
<comment type="caution">
    <text evidence="5">The sequence shown here is derived from an EMBL/GenBank/DDBJ whole genome shotgun (WGS) entry which is preliminary data.</text>
</comment>